<name>A0A1D8NLU6_YARLL</name>
<protein>
    <submittedName>
        <fullName evidence="1">Uncharacterized protein</fullName>
    </submittedName>
</protein>
<dbReference type="EMBL" id="CP017558">
    <property type="protein sequence ID" value="AOW06605.1"/>
    <property type="molecule type" value="Genomic_DNA"/>
</dbReference>
<reference evidence="1 2" key="1">
    <citation type="journal article" date="2016" name="PLoS ONE">
        <title>Sequence Assembly of Yarrowia lipolytica Strain W29/CLIB89 Shows Transposable Element Diversity.</title>
        <authorList>
            <person name="Magnan C."/>
            <person name="Yu J."/>
            <person name="Chang I."/>
            <person name="Jahn E."/>
            <person name="Kanomata Y."/>
            <person name="Wu J."/>
            <person name="Zeller M."/>
            <person name="Oakes M."/>
            <person name="Baldi P."/>
            <person name="Sandmeyer S."/>
        </authorList>
    </citation>
    <scope>NUCLEOTIDE SEQUENCE [LARGE SCALE GENOMIC DNA]</scope>
    <source>
        <strain evidence="2">CLIB89(W29)</strain>
    </source>
</reference>
<proteinExistence type="predicted"/>
<sequence length="96" mass="11121">MSPRCQFPWKNEKLRMSDLLAKSNQRQYSEVNTENVIQELFGNEIMNGNNWCVYGRDCGGSGRERMPRYQSVMVARVVAVVGISSRLQWTEDRTTD</sequence>
<accession>A0A1D8NLU6</accession>
<dbReference type="AlphaFoldDB" id="A0A1D8NLU6"/>
<dbReference type="Proteomes" id="UP000182444">
    <property type="component" value="Chromosome 1F"/>
</dbReference>
<evidence type="ECO:0000313" key="2">
    <source>
        <dbReference type="Proteomes" id="UP000182444"/>
    </source>
</evidence>
<evidence type="ECO:0000313" key="1">
    <source>
        <dbReference type="EMBL" id="AOW06605.1"/>
    </source>
</evidence>
<dbReference type="VEuPathDB" id="FungiDB:YALI1_F05313g"/>
<dbReference type="GeneID" id="94583833"/>
<gene>
    <name evidence="1" type="ORF">YALI1_F05313g</name>
</gene>
<dbReference type="RefSeq" id="XP_068139344.1">
    <property type="nucleotide sequence ID" value="XM_068283243.1"/>
</dbReference>
<organism evidence="1 2">
    <name type="scientific">Yarrowia lipolytica</name>
    <name type="common">Candida lipolytica</name>
    <dbReference type="NCBI Taxonomy" id="4952"/>
    <lineage>
        <taxon>Eukaryota</taxon>
        <taxon>Fungi</taxon>
        <taxon>Dikarya</taxon>
        <taxon>Ascomycota</taxon>
        <taxon>Saccharomycotina</taxon>
        <taxon>Dipodascomycetes</taxon>
        <taxon>Dipodascales</taxon>
        <taxon>Dipodascales incertae sedis</taxon>
        <taxon>Yarrowia</taxon>
    </lineage>
</organism>